<dbReference type="EMBL" id="BMLG01000020">
    <property type="protein sequence ID" value="GGM39368.1"/>
    <property type="molecule type" value="Genomic_DNA"/>
</dbReference>
<protein>
    <submittedName>
        <fullName evidence="4">Membrane protein YobI</fullName>
    </submittedName>
</protein>
<proteinExistence type="predicted"/>
<dbReference type="AlphaFoldDB" id="A0A917WY18"/>
<feature type="transmembrane region" description="Helical" evidence="2">
    <location>
        <begin position="182"/>
        <end position="202"/>
    </location>
</feature>
<keyword evidence="5" id="KW-1185">Reference proteome</keyword>
<keyword evidence="2" id="KW-0812">Transmembrane</keyword>
<comment type="caution">
    <text evidence="4">The sequence shown here is derived from an EMBL/GenBank/DDBJ whole genome shotgun (WGS) entry which is preliminary data.</text>
</comment>
<keyword evidence="2" id="KW-1133">Transmembrane helix</keyword>
<dbReference type="SUPFAM" id="SSF52540">
    <property type="entry name" value="P-loop containing nucleoside triphosphate hydrolases"/>
    <property type="match status" value="1"/>
</dbReference>
<feature type="transmembrane region" description="Helical" evidence="2">
    <location>
        <begin position="141"/>
        <end position="159"/>
    </location>
</feature>
<dbReference type="InterPro" id="IPR048428">
    <property type="entry name" value="YobI-NTPase"/>
</dbReference>
<evidence type="ECO:0000259" key="3">
    <source>
        <dbReference type="Pfam" id="PF20693"/>
    </source>
</evidence>
<feature type="coiled-coil region" evidence="1">
    <location>
        <begin position="432"/>
        <end position="459"/>
    </location>
</feature>
<accession>A0A917WY18</accession>
<dbReference type="OrthoDB" id="1701659at2"/>
<keyword evidence="1" id="KW-0175">Coiled coil</keyword>
<evidence type="ECO:0000313" key="5">
    <source>
        <dbReference type="Proteomes" id="UP000618460"/>
    </source>
</evidence>
<reference evidence="4" key="1">
    <citation type="journal article" date="2014" name="Int. J. Syst. Evol. Microbiol.">
        <title>Complete genome sequence of Corynebacterium casei LMG S-19264T (=DSM 44701T), isolated from a smear-ripened cheese.</title>
        <authorList>
            <consortium name="US DOE Joint Genome Institute (JGI-PGF)"/>
            <person name="Walter F."/>
            <person name="Albersmeier A."/>
            <person name="Kalinowski J."/>
            <person name="Ruckert C."/>
        </authorList>
    </citation>
    <scope>NUCLEOTIDE SEQUENCE</scope>
    <source>
        <strain evidence="4">CGMCC 1.6333</strain>
    </source>
</reference>
<gene>
    <name evidence="4" type="primary">yobI</name>
    <name evidence="4" type="ORF">GCM10011351_26920</name>
</gene>
<evidence type="ECO:0000256" key="2">
    <source>
        <dbReference type="SAM" id="Phobius"/>
    </source>
</evidence>
<dbReference type="RefSeq" id="WP_117156357.1">
    <property type="nucleotide sequence ID" value="NZ_BMLG01000020.1"/>
</dbReference>
<evidence type="ECO:0000313" key="4">
    <source>
        <dbReference type="EMBL" id="GGM39368.1"/>
    </source>
</evidence>
<name>A0A917WY18_9BACI</name>
<dbReference type="Pfam" id="PF20693">
    <property type="entry name" value="YobI-ATPase"/>
    <property type="match status" value="1"/>
</dbReference>
<reference evidence="4" key="2">
    <citation type="submission" date="2020-09" db="EMBL/GenBank/DDBJ databases">
        <authorList>
            <person name="Sun Q."/>
            <person name="Zhou Y."/>
        </authorList>
    </citation>
    <scope>NUCLEOTIDE SEQUENCE</scope>
    <source>
        <strain evidence="4">CGMCC 1.6333</strain>
    </source>
</reference>
<evidence type="ECO:0000256" key="1">
    <source>
        <dbReference type="SAM" id="Coils"/>
    </source>
</evidence>
<sequence length="1210" mass="141212">MLKKFKQKLVCLLTKLITKLNEPEVKLESPFEDLTPSNDVDEDGKYSDAISWGLENAKVKNIALTGPYGSGKSSLLSTFQEQNSTEYNFLNISLATFHADESEVENKLEKSILQQMIYRVKDRTIPFSRFKRIKHVRTKNIILHILFFMVFIITGFYLLKPDTVQSIYNNTMIAKTFDNGDALQQVLPIIFLVLFFIGYPLLMIKNIYRFTLANLNFNKVTIANATVEKKVGEESQSIFDKYLDEILYFFEATKYDVVIFEDLDRFNNIDIFENLRELNELINNSGQVGRRVVFIYAIKDDIFGEEDSGQLSRNRTKFFDFIIPVIPIINASNSVDVLAKKIKRSPYSEKIYNYFLDDVTIYIDDMRILKNIFNEFIVYQQKLGGINLDSNKLLAMVIYKNIYPVDFSRLQYKDGLVYELFQKKQQIIEEQVKLIDVNIQELETKLKNIEVEALTSIAELQQIYLSELGISRMFNNNNYILIDNNRYDSNTVSNGSFFEQLENANYIRCYLPQRNNNVVTVKDVATVFGTKRNYFERETAIKVIEENRIEDVKQEMSQLRMEKQELSSQSLQELIAKIDPKIVFSDAIYEKKLLVYLLRHGYVDEMYNHYITYFYPESLSFSDIKFVFSIKNHEALPFDYKLDNVEKVITKIVGSEFKQVEVLNYHLLNYIIGKPGYRSYYDSLIEQLANGSDASVKFIHGFKEKTTKKATFIRSICNNWDDFWYFISSKSSYTYQEKDAYLADIFAYADIDAIIKMDNKSVMSSTISEHPSFIKLITDDEKMKEILLKLNVKFYKLEHLRDLEELFDFVVQHNLYMINKDTLSVILKNEPNITYASINKFGKQHVIDYVNENIDTFVKNVLLNEEIHAEPEESLLELLNREELDREIKEAIVKNKSVAITDIEDLTNELWPIVIRENKIIANWRNVIAYFNDNDKTITNFLVDFLNYPENRRELAKNQLDELDDIDQDTLEIISDQIIKCENITNESLEVLSPGIIRWDSYPVEELSEKRVRTMVKNNVLCLTPSNYKSLRINFNPLHISLVEQNIEPFISDQAKYLLDASDVKELLDSNDIPYNYKESLVEQLAPDSLTNKHVKILSDLIGFIRKHNLKIKDDLLNFLLETKVALHEKVALLTGQIDNLEIESITEHLTNLDKPYSEIAEKGRRLQLKNNKINIALANALEDKKYISSFREDGKKLRVNTRIKMDNVN</sequence>
<dbReference type="InterPro" id="IPR027417">
    <property type="entry name" value="P-loop_NTPase"/>
</dbReference>
<feature type="domain" description="YobI-like P-loop NTPase" evidence="3">
    <location>
        <begin position="46"/>
        <end position="418"/>
    </location>
</feature>
<feature type="coiled-coil region" evidence="1">
    <location>
        <begin position="542"/>
        <end position="569"/>
    </location>
</feature>
<keyword evidence="2" id="KW-0472">Membrane</keyword>
<organism evidence="4 5">
    <name type="scientific">Paraliobacillus quinghaiensis</name>
    <dbReference type="NCBI Taxonomy" id="470815"/>
    <lineage>
        <taxon>Bacteria</taxon>
        <taxon>Bacillati</taxon>
        <taxon>Bacillota</taxon>
        <taxon>Bacilli</taxon>
        <taxon>Bacillales</taxon>
        <taxon>Bacillaceae</taxon>
        <taxon>Paraliobacillus</taxon>
    </lineage>
</organism>
<dbReference type="Proteomes" id="UP000618460">
    <property type="component" value="Unassembled WGS sequence"/>
</dbReference>